<dbReference type="RefSeq" id="WP_051821081.1">
    <property type="nucleotide sequence ID" value="NZ_NBZD01000004.1"/>
</dbReference>
<keyword evidence="3 7" id="KW-0862">Zinc</keyword>
<keyword evidence="5" id="KW-0238">DNA-binding</keyword>
<proteinExistence type="inferred from homology"/>
<feature type="binding site" evidence="7">
    <location>
        <position position="103"/>
    </location>
    <ligand>
        <name>Zn(2+)</name>
        <dbReference type="ChEBI" id="CHEBI:29105"/>
    </ligand>
</feature>
<keyword evidence="2" id="KW-0678">Repressor</keyword>
<evidence type="ECO:0000256" key="2">
    <source>
        <dbReference type="ARBA" id="ARBA00022491"/>
    </source>
</evidence>
<feature type="binding site" evidence="7">
    <location>
        <position position="100"/>
    </location>
    <ligand>
        <name>Zn(2+)</name>
        <dbReference type="ChEBI" id="CHEBI:29105"/>
    </ligand>
</feature>
<evidence type="ECO:0000256" key="3">
    <source>
        <dbReference type="ARBA" id="ARBA00022833"/>
    </source>
</evidence>
<evidence type="ECO:0000256" key="4">
    <source>
        <dbReference type="ARBA" id="ARBA00023015"/>
    </source>
</evidence>
<dbReference type="InterPro" id="IPR036388">
    <property type="entry name" value="WH-like_DNA-bd_sf"/>
</dbReference>
<evidence type="ECO:0000256" key="5">
    <source>
        <dbReference type="ARBA" id="ARBA00023125"/>
    </source>
</evidence>
<name>A0A2J8AZY5_9FIRM</name>
<comment type="cofactor">
    <cofactor evidence="8">
        <name>Mn(2+)</name>
        <dbReference type="ChEBI" id="CHEBI:29035"/>
    </cofactor>
    <cofactor evidence="8">
        <name>Fe(2+)</name>
        <dbReference type="ChEBI" id="CHEBI:29033"/>
    </cofactor>
    <text evidence="8">Binds 1 Mn(2+) or Fe(2+) ion per subunit.</text>
</comment>
<dbReference type="InterPro" id="IPR002481">
    <property type="entry name" value="FUR"/>
</dbReference>
<dbReference type="PANTHER" id="PTHR33202">
    <property type="entry name" value="ZINC UPTAKE REGULATION PROTEIN"/>
    <property type="match status" value="1"/>
</dbReference>
<dbReference type="GO" id="GO:0003700">
    <property type="term" value="F:DNA-binding transcription factor activity"/>
    <property type="evidence" value="ECO:0007669"/>
    <property type="project" value="InterPro"/>
</dbReference>
<dbReference type="GO" id="GO:0045892">
    <property type="term" value="P:negative regulation of DNA-templated transcription"/>
    <property type="evidence" value="ECO:0007669"/>
    <property type="project" value="TreeGrafter"/>
</dbReference>
<evidence type="ECO:0000313" key="10">
    <source>
        <dbReference type="EMBL" id="PNH18079.1"/>
    </source>
</evidence>
<feature type="region of interest" description="Disordered" evidence="9">
    <location>
        <begin position="170"/>
        <end position="198"/>
    </location>
</feature>
<comment type="caution">
    <text evidence="10">The sequence shown here is derived from an EMBL/GenBank/DDBJ whole genome shotgun (WGS) entry which is preliminary data.</text>
</comment>
<keyword evidence="7" id="KW-0479">Metal-binding</keyword>
<dbReference type="PANTHER" id="PTHR33202:SF7">
    <property type="entry name" value="FERRIC UPTAKE REGULATION PROTEIN"/>
    <property type="match status" value="1"/>
</dbReference>
<evidence type="ECO:0000256" key="7">
    <source>
        <dbReference type="PIRSR" id="PIRSR602481-1"/>
    </source>
</evidence>
<feature type="binding site" evidence="7">
    <location>
        <position position="142"/>
    </location>
    <ligand>
        <name>Zn(2+)</name>
        <dbReference type="ChEBI" id="CHEBI:29105"/>
    </ligand>
</feature>
<protein>
    <submittedName>
        <fullName evidence="10">Transcriptional repressor</fullName>
    </submittedName>
</protein>
<dbReference type="SUPFAM" id="SSF46785">
    <property type="entry name" value="Winged helix' DNA-binding domain"/>
    <property type="match status" value="1"/>
</dbReference>
<organism evidence="10 11">
    <name type="scientific">Mageeibacillus indolicus</name>
    <dbReference type="NCBI Taxonomy" id="884684"/>
    <lineage>
        <taxon>Bacteria</taxon>
        <taxon>Bacillati</taxon>
        <taxon>Bacillota</taxon>
        <taxon>Clostridia</taxon>
        <taxon>Eubacteriales</taxon>
        <taxon>Oscillospiraceae</taxon>
        <taxon>Mageeibacillus</taxon>
    </lineage>
</organism>
<dbReference type="GO" id="GO:1900376">
    <property type="term" value="P:regulation of secondary metabolite biosynthetic process"/>
    <property type="evidence" value="ECO:0007669"/>
    <property type="project" value="TreeGrafter"/>
</dbReference>
<feature type="binding site" evidence="8">
    <location>
        <position position="131"/>
    </location>
    <ligand>
        <name>Fe cation</name>
        <dbReference type="ChEBI" id="CHEBI:24875"/>
    </ligand>
</feature>
<keyword evidence="4" id="KW-0805">Transcription regulation</keyword>
<comment type="similarity">
    <text evidence="1">Belongs to the Fur family.</text>
</comment>
<dbReference type="AlphaFoldDB" id="A0A2J8AZY5"/>
<evidence type="ECO:0000313" key="11">
    <source>
        <dbReference type="Proteomes" id="UP000236394"/>
    </source>
</evidence>
<dbReference type="InterPro" id="IPR043135">
    <property type="entry name" value="Fur_C"/>
</dbReference>
<evidence type="ECO:0000256" key="9">
    <source>
        <dbReference type="SAM" id="MobiDB-lite"/>
    </source>
</evidence>
<reference evidence="11" key="1">
    <citation type="submission" date="2017-04" db="EMBL/GenBank/DDBJ databases">
        <authorList>
            <person name="Bumgarner R.E."/>
            <person name="Fredricks D.N."/>
            <person name="Srinivasan S."/>
        </authorList>
    </citation>
    <scope>NUCLEOTIDE SEQUENCE [LARGE SCALE GENOMIC DNA]</scope>
    <source>
        <strain evidence="11">KA00405</strain>
    </source>
</reference>
<dbReference type="GO" id="GO:0000976">
    <property type="term" value="F:transcription cis-regulatory region binding"/>
    <property type="evidence" value="ECO:0007669"/>
    <property type="project" value="TreeGrafter"/>
</dbReference>
<comment type="cofactor">
    <cofactor evidence="7">
        <name>Zn(2+)</name>
        <dbReference type="ChEBI" id="CHEBI:29105"/>
    </cofactor>
    <text evidence="7">Binds 1 zinc ion per subunit.</text>
</comment>
<accession>A0A2J8AZY5</accession>
<feature type="compositionally biased region" description="Basic and acidic residues" evidence="9">
    <location>
        <begin position="170"/>
        <end position="185"/>
    </location>
</feature>
<evidence type="ECO:0000256" key="1">
    <source>
        <dbReference type="ARBA" id="ARBA00007957"/>
    </source>
</evidence>
<dbReference type="Gene3D" id="1.10.10.10">
    <property type="entry name" value="Winged helix-like DNA-binding domain superfamily/Winged helix DNA-binding domain"/>
    <property type="match status" value="1"/>
</dbReference>
<keyword evidence="6" id="KW-0804">Transcription</keyword>
<dbReference type="GO" id="GO:0008270">
    <property type="term" value="F:zinc ion binding"/>
    <property type="evidence" value="ECO:0007669"/>
    <property type="project" value="TreeGrafter"/>
</dbReference>
<evidence type="ECO:0000256" key="6">
    <source>
        <dbReference type="ARBA" id="ARBA00023163"/>
    </source>
</evidence>
<dbReference type="Proteomes" id="UP000236394">
    <property type="component" value="Unassembled WGS sequence"/>
</dbReference>
<dbReference type="Gene3D" id="3.30.1490.190">
    <property type="match status" value="1"/>
</dbReference>
<keyword evidence="8" id="KW-0408">Iron</keyword>
<feature type="binding site" evidence="7">
    <location>
        <position position="139"/>
    </location>
    <ligand>
        <name>Zn(2+)</name>
        <dbReference type="ChEBI" id="CHEBI:29105"/>
    </ligand>
</feature>
<dbReference type="InterPro" id="IPR036390">
    <property type="entry name" value="WH_DNA-bd_sf"/>
</dbReference>
<dbReference type="EMBL" id="NBZD01000004">
    <property type="protein sequence ID" value="PNH18079.1"/>
    <property type="molecule type" value="Genomic_DNA"/>
</dbReference>
<evidence type="ECO:0000256" key="8">
    <source>
        <dbReference type="PIRSR" id="PIRSR602481-2"/>
    </source>
</evidence>
<dbReference type="CDD" id="cd07153">
    <property type="entry name" value="Fur_like"/>
    <property type="match status" value="1"/>
</dbReference>
<dbReference type="Pfam" id="PF01475">
    <property type="entry name" value="FUR"/>
    <property type="match status" value="1"/>
</dbReference>
<sequence>MSIQSIRTLLNQAGLKFSRQRESILLLLRQSKSPLTAQEITDMLNAKQSGTAKPYWPSTIYRTLDLLLEAKLVTRMEIPSSEHGAYIMHEANADSHFAVCLGCHKITPLPACPIHEIKDELGETGFQVTNHRVEIYGLCSSCKSNANSADEVSAATHSDDAHSCDTHSCDAHSDLSKHTPPERKPSGTHNHINRPYNK</sequence>
<gene>
    <name evidence="10" type="ORF">B7R76_07035</name>
</gene>